<dbReference type="AlphaFoldDB" id="A0A232ELE1"/>
<evidence type="ECO:0000313" key="2">
    <source>
        <dbReference type="Proteomes" id="UP000215335"/>
    </source>
</evidence>
<evidence type="ECO:0000313" key="1">
    <source>
        <dbReference type="EMBL" id="OXU19165.1"/>
    </source>
</evidence>
<accession>A0A232ELE1</accession>
<organism evidence="1 2">
    <name type="scientific">Trichomalopsis sarcophagae</name>
    <dbReference type="NCBI Taxonomy" id="543379"/>
    <lineage>
        <taxon>Eukaryota</taxon>
        <taxon>Metazoa</taxon>
        <taxon>Ecdysozoa</taxon>
        <taxon>Arthropoda</taxon>
        <taxon>Hexapoda</taxon>
        <taxon>Insecta</taxon>
        <taxon>Pterygota</taxon>
        <taxon>Neoptera</taxon>
        <taxon>Endopterygota</taxon>
        <taxon>Hymenoptera</taxon>
        <taxon>Apocrita</taxon>
        <taxon>Proctotrupomorpha</taxon>
        <taxon>Chalcidoidea</taxon>
        <taxon>Pteromalidae</taxon>
        <taxon>Pteromalinae</taxon>
        <taxon>Trichomalopsis</taxon>
    </lineage>
</organism>
<reference evidence="1 2" key="1">
    <citation type="journal article" date="2017" name="Curr. Biol.">
        <title>The Evolution of Venom by Co-option of Single-Copy Genes.</title>
        <authorList>
            <person name="Martinson E.O."/>
            <person name="Mrinalini"/>
            <person name="Kelkar Y.D."/>
            <person name="Chang C.H."/>
            <person name="Werren J.H."/>
        </authorList>
    </citation>
    <scope>NUCLEOTIDE SEQUENCE [LARGE SCALE GENOMIC DNA]</scope>
    <source>
        <strain evidence="1 2">Alberta</strain>
        <tissue evidence="1">Whole body</tissue>
    </source>
</reference>
<gene>
    <name evidence="1" type="ORF">TSAR_000508</name>
</gene>
<dbReference type="EMBL" id="NNAY01003576">
    <property type="protein sequence ID" value="OXU19165.1"/>
    <property type="molecule type" value="Genomic_DNA"/>
</dbReference>
<dbReference type="Proteomes" id="UP000215335">
    <property type="component" value="Unassembled WGS sequence"/>
</dbReference>
<sequence length="45" mass="5347">MTLKCRLNKNCENIVNKSLDTKNLGQKLSRRVYSVVMRTFLHCKY</sequence>
<protein>
    <submittedName>
        <fullName evidence="1">Uncharacterized protein</fullName>
    </submittedName>
</protein>
<keyword evidence="2" id="KW-1185">Reference proteome</keyword>
<name>A0A232ELE1_9HYME</name>
<comment type="caution">
    <text evidence="1">The sequence shown here is derived from an EMBL/GenBank/DDBJ whole genome shotgun (WGS) entry which is preliminary data.</text>
</comment>
<proteinExistence type="predicted"/>